<accession>A0ABR5MJ68</accession>
<dbReference type="PANTHER" id="PTHR34817:SF2">
    <property type="entry name" value="NUCLEOTIDYLTRANSFERASE"/>
    <property type="match status" value="1"/>
</dbReference>
<reference evidence="1 2" key="1">
    <citation type="submission" date="2015-07" db="EMBL/GenBank/DDBJ databases">
        <title>High-quality draft genome sequence of Oceanobacillus caeni HM6, a bacillus isolated from a human feces.</title>
        <authorList>
            <person name="Kumar J."/>
            <person name="Verma M.K."/>
            <person name="Pandey R."/>
            <person name="Bhambi M."/>
            <person name="Chauhan N."/>
        </authorList>
    </citation>
    <scope>NUCLEOTIDE SEQUENCE [LARGE SCALE GENOMIC DNA]</scope>
    <source>
        <strain evidence="1 2">HM6</strain>
    </source>
</reference>
<evidence type="ECO:0008006" key="3">
    <source>
        <dbReference type="Google" id="ProtNLM"/>
    </source>
</evidence>
<evidence type="ECO:0000313" key="1">
    <source>
        <dbReference type="EMBL" id="KPH74475.1"/>
    </source>
</evidence>
<dbReference type="RefSeq" id="WP_083452560.1">
    <property type="nucleotide sequence ID" value="NZ_LGTK01000031.1"/>
</dbReference>
<dbReference type="PANTHER" id="PTHR34817">
    <property type="entry name" value="NUCLEOTIDYLTRANSFERASE"/>
    <property type="match status" value="1"/>
</dbReference>
<dbReference type="Pfam" id="PF10127">
    <property type="entry name" value="RlaP"/>
    <property type="match status" value="1"/>
</dbReference>
<organism evidence="1 2">
    <name type="scientific">Oceanobacillus caeni</name>
    <dbReference type="NCBI Taxonomy" id="405946"/>
    <lineage>
        <taxon>Bacteria</taxon>
        <taxon>Bacillati</taxon>
        <taxon>Bacillota</taxon>
        <taxon>Bacilli</taxon>
        <taxon>Bacillales</taxon>
        <taxon>Bacillaceae</taxon>
        <taxon>Oceanobacillus</taxon>
    </lineage>
</organism>
<dbReference type="InterPro" id="IPR018775">
    <property type="entry name" value="RlaP"/>
</dbReference>
<evidence type="ECO:0000313" key="2">
    <source>
        <dbReference type="Proteomes" id="UP000037854"/>
    </source>
</evidence>
<keyword evidence="2" id="KW-1185">Reference proteome</keyword>
<proteinExistence type="predicted"/>
<sequence length="251" mass="29166">MKEIEKEKNIKVLYACEAGSRAWGLHAIDSDYDVRFIYIHPTDYYLSIDPVGIGKKRDTIEVPMHSTLDLHGWELTKALRLFRKSNPGLLEWLNSPIVYVGPSDTIKDMMDFQSQLFQPKPCVHHYINMAKSNLRKLDETTANTIKLYIQIVRPILIAKWIITYSTFPPIHLTTLVHLLSPTEKNAIECLREVKTKQLSEANLPVGELQSFIRRELDFLDKSVSHMKTKQIQVTNKLDTLFRMTLKKIWEN</sequence>
<gene>
    <name evidence="1" type="ORF">AFL42_10140</name>
</gene>
<protein>
    <recommendedName>
        <fullName evidence="3">Nucleotidyltransferase</fullName>
    </recommendedName>
</protein>
<comment type="caution">
    <text evidence="1">The sequence shown here is derived from an EMBL/GenBank/DDBJ whole genome shotgun (WGS) entry which is preliminary data.</text>
</comment>
<dbReference type="Proteomes" id="UP000037854">
    <property type="component" value="Unassembled WGS sequence"/>
</dbReference>
<dbReference type="EMBL" id="LGTK01000031">
    <property type="protein sequence ID" value="KPH74475.1"/>
    <property type="molecule type" value="Genomic_DNA"/>
</dbReference>
<name>A0ABR5MJ68_9BACI</name>